<feature type="transmembrane region" description="Helical" evidence="1">
    <location>
        <begin position="6"/>
        <end position="37"/>
    </location>
</feature>
<dbReference type="Proteomes" id="UP000324176">
    <property type="component" value="Unassembled WGS sequence"/>
</dbReference>
<reference evidence="3 5" key="2">
    <citation type="journal article" date="2016" name="Genome Announc.">
        <title>Genome Sequence of Nitrosomonas communis Strain Nm2, a Mesophilic Ammonia-Oxidizing Bacterium Isolated from Mediterranean Soil.</title>
        <authorList>
            <person name="Kozlowski J.A."/>
            <person name="Kits K.D."/>
            <person name="Stein L.Y."/>
        </authorList>
    </citation>
    <scope>NUCLEOTIDE SEQUENCE [LARGE SCALE GENOMIC DNA]</scope>
    <source>
        <strain evidence="3 5">Nm2</strain>
    </source>
</reference>
<keyword evidence="5" id="KW-1185">Reference proteome</keyword>
<reference evidence="5" key="1">
    <citation type="submission" date="2015-05" db="EMBL/GenBank/DDBJ databases">
        <title>Draft genome of Nitrosomonas communis strain Nm2.</title>
        <authorList>
            <person name="Kozlowski J.A."/>
            <person name="Kits K.D."/>
            <person name="Stein L.Y."/>
        </authorList>
    </citation>
    <scope>NUCLEOTIDE SEQUENCE [LARGE SCALE GENOMIC DNA]</scope>
    <source>
        <strain evidence="5">Nm2</strain>
    </source>
</reference>
<evidence type="ECO:0000259" key="2">
    <source>
        <dbReference type="Pfam" id="PF13548"/>
    </source>
</evidence>
<proteinExistence type="predicted"/>
<keyword evidence="1" id="KW-0812">Transmembrane</keyword>
<evidence type="ECO:0000313" key="5">
    <source>
        <dbReference type="Proteomes" id="UP000034156"/>
    </source>
</evidence>
<dbReference type="AlphaFoldDB" id="A0A0F7K8Y4"/>
<reference evidence="4 6" key="3">
    <citation type="submission" date="2019-07" db="EMBL/GenBank/DDBJ databases">
        <title>Active sludge and wastewater microbial communities from Klosterneuburg, Austria.</title>
        <authorList>
            <person name="Wagner M."/>
        </authorList>
    </citation>
    <scope>NUCLEOTIDE SEQUENCE [LARGE SCALE GENOMIC DNA]</scope>
    <source>
        <strain evidence="4 6">Nm2</strain>
    </source>
</reference>
<protein>
    <submittedName>
        <fullName evidence="3">Membrane protein</fullName>
    </submittedName>
</protein>
<dbReference type="Proteomes" id="UP000034156">
    <property type="component" value="Chromosome"/>
</dbReference>
<dbReference type="KEGG" id="nco:AAW31_00735"/>
<sequence>MGSYEALMATLALTMGASWASGINLYAVMLVLGLGGATDNINLPAELSVLENPLVIGAAAVMYVVQFFIDKIPGLDSAWDTLHTFVRIPAGAMLAAGTVGDVSPAMEIAAGILGGGVAATSHATKTGTRLMLNTSPEPVTNWSASISEDLLVLGGLWTALNHPILFLILFIIFIGLAIWLLPKLWKFIRGVLLRIGKFFGMTNASATETGHGAASFTESKHEGK</sequence>
<dbReference type="EMBL" id="CP011451">
    <property type="protein sequence ID" value="AKH36675.1"/>
    <property type="molecule type" value="Genomic_DNA"/>
</dbReference>
<evidence type="ECO:0000256" key="1">
    <source>
        <dbReference type="SAM" id="Phobius"/>
    </source>
</evidence>
<keyword evidence="1" id="KW-1133">Transmembrane helix</keyword>
<gene>
    <name evidence="3" type="ORF">AAW31_00735</name>
    <name evidence="4" type="ORF">BCL69_103510</name>
</gene>
<keyword evidence="1" id="KW-0472">Membrane</keyword>
<dbReference type="PATRIC" id="fig|44574.3.peg.184"/>
<evidence type="ECO:0000313" key="6">
    <source>
        <dbReference type="Proteomes" id="UP000324176"/>
    </source>
</evidence>
<accession>A0A0F7K8Y4</accession>
<dbReference type="InterPro" id="IPR025196">
    <property type="entry name" value="DUF4126"/>
</dbReference>
<feature type="domain" description="DUF4126" evidence="2">
    <location>
        <begin position="11"/>
        <end position="183"/>
    </location>
</feature>
<evidence type="ECO:0000313" key="3">
    <source>
        <dbReference type="EMBL" id="AKH36675.1"/>
    </source>
</evidence>
<name>A0A0F7K8Y4_9PROT</name>
<evidence type="ECO:0000313" key="4">
    <source>
        <dbReference type="EMBL" id="TYP85833.1"/>
    </source>
</evidence>
<dbReference type="EMBL" id="VNHT01000035">
    <property type="protein sequence ID" value="TYP85833.1"/>
    <property type="molecule type" value="Genomic_DNA"/>
</dbReference>
<feature type="transmembrane region" description="Helical" evidence="1">
    <location>
        <begin position="160"/>
        <end position="181"/>
    </location>
</feature>
<dbReference type="Pfam" id="PF13548">
    <property type="entry name" value="DUF4126"/>
    <property type="match status" value="1"/>
</dbReference>
<organism evidence="3 5">
    <name type="scientific">Nitrosomonas communis</name>
    <dbReference type="NCBI Taxonomy" id="44574"/>
    <lineage>
        <taxon>Bacteria</taxon>
        <taxon>Pseudomonadati</taxon>
        <taxon>Pseudomonadota</taxon>
        <taxon>Betaproteobacteria</taxon>
        <taxon>Nitrosomonadales</taxon>
        <taxon>Nitrosomonadaceae</taxon>
        <taxon>Nitrosomonas</taxon>
    </lineage>
</organism>
<dbReference type="OrthoDB" id="181455at2"/>
<dbReference type="RefSeq" id="WP_046848778.1">
    <property type="nucleotide sequence ID" value="NZ_CP011451.1"/>
</dbReference>
<feature type="transmembrane region" description="Helical" evidence="1">
    <location>
        <begin position="49"/>
        <end position="69"/>
    </location>
</feature>